<gene>
    <name evidence="5" type="ORF">SCD90_01515</name>
</gene>
<dbReference type="Proteomes" id="UP001274321">
    <property type="component" value="Unassembled WGS sequence"/>
</dbReference>
<evidence type="ECO:0000313" key="6">
    <source>
        <dbReference type="Proteomes" id="UP001274321"/>
    </source>
</evidence>
<dbReference type="Gene3D" id="1.10.10.10">
    <property type="entry name" value="Winged helix-like DNA-binding domain superfamily/Winged helix DNA-binding domain"/>
    <property type="match status" value="1"/>
</dbReference>
<accession>A0ABU4RIR4</accession>
<evidence type="ECO:0000256" key="1">
    <source>
        <dbReference type="ARBA" id="ARBA00023015"/>
    </source>
</evidence>
<evidence type="ECO:0000256" key="2">
    <source>
        <dbReference type="ARBA" id="ARBA00023125"/>
    </source>
</evidence>
<evidence type="ECO:0000259" key="4">
    <source>
        <dbReference type="PROSITE" id="PS50949"/>
    </source>
</evidence>
<dbReference type="PRINTS" id="PR00035">
    <property type="entry name" value="HTHGNTR"/>
</dbReference>
<dbReference type="InterPro" id="IPR036388">
    <property type="entry name" value="WH-like_DNA-bd_sf"/>
</dbReference>
<sequence length="226" mass="25673">MLQHSRRIPLARTVADTLRDMIVRGELAPGSRVIERTVCARIQVSRTPMREALKLLEAEGLIELSQHKGARIMSFSEAEARDLFEVIAGLESLAAELAVTRLDGTGLERLETMHSQMLLHYRERQIEPYFSINTEVHDFIVEASRNPVLIEAHQRLTLRARRGRYMAIIDPARLAQSVDEHEELMNACRRRDPEAARLTWRAHLDHTGDTVVAVLRQEARALSEAG</sequence>
<dbReference type="PANTHER" id="PTHR43537">
    <property type="entry name" value="TRANSCRIPTIONAL REGULATOR, GNTR FAMILY"/>
    <property type="match status" value="1"/>
</dbReference>
<dbReference type="SMART" id="SM00895">
    <property type="entry name" value="FCD"/>
    <property type="match status" value="1"/>
</dbReference>
<dbReference type="SUPFAM" id="SSF48008">
    <property type="entry name" value="GntR ligand-binding domain-like"/>
    <property type="match status" value="1"/>
</dbReference>
<evidence type="ECO:0000256" key="3">
    <source>
        <dbReference type="ARBA" id="ARBA00023163"/>
    </source>
</evidence>
<dbReference type="SMART" id="SM00345">
    <property type="entry name" value="HTH_GNTR"/>
    <property type="match status" value="1"/>
</dbReference>
<dbReference type="InterPro" id="IPR011711">
    <property type="entry name" value="GntR_C"/>
</dbReference>
<keyword evidence="6" id="KW-1185">Reference proteome</keyword>
<dbReference type="EMBL" id="JAXAFJ010000001">
    <property type="protein sequence ID" value="MDX6804728.1"/>
    <property type="molecule type" value="Genomic_DNA"/>
</dbReference>
<reference evidence="5 6" key="1">
    <citation type="submission" date="2023-11" db="EMBL/GenBank/DDBJ databases">
        <authorList>
            <person name="Bao R."/>
        </authorList>
    </citation>
    <scope>NUCLEOTIDE SEQUENCE [LARGE SCALE GENOMIC DNA]</scope>
    <source>
        <strain evidence="5 6">PJ23</strain>
    </source>
</reference>
<organism evidence="5 6">
    <name type="scientific">Terrihabitans rhizophilus</name>
    <dbReference type="NCBI Taxonomy" id="3092662"/>
    <lineage>
        <taxon>Bacteria</taxon>
        <taxon>Pseudomonadati</taxon>
        <taxon>Pseudomonadota</taxon>
        <taxon>Alphaproteobacteria</taxon>
        <taxon>Hyphomicrobiales</taxon>
        <taxon>Terrihabitans</taxon>
    </lineage>
</organism>
<keyword evidence="3" id="KW-0804">Transcription</keyword>
<dbReference type="Pfam" id="PF00392">
    <property type="entry name" value="GntR"/>
    <property type="match status" value="1"/>
</dbReference>
<name>A0ABU4RIR4_9HYPH</name>
<proteinExistence type="predicted"/>
<dbReference type="PANTHER" id="PTHR43537:SF50">
    <property type="entry name" value="TRANSCRIPTIONAL REGULATORY PROTEIN"/>
    <property type="match status" value="1"/>
</dbReference>
<keyword evidence="2" id="KW-0238">DNA-binding</keyword>
<dbReference type="InterPro" id="IPR008920">
    <property type="entry name" value="TF_FadR/GntR_C"/>
</dbReference>
<protein>
    <submittedName>
        <fullName evidence="5">GntR family transcriptional regulator</fullName>
    </submittedName>
</protein>
<evidence type="ECO:0000313" key="5">
    <source>
        <dbReference type="EMBL" id="MDX6804728.1"/>
    </source>
</evidence>
<dbReference type="SUPFAM" id="SSF46785">
    <property type="entry name" value="Winged helix' DNA-binding domain"/>
    <property type="match status" value="1"/>
</dbReference>
<feature type="domain" description="HTH gntR-type" evidence="4">
    <location>
        <begin position="8"/>
        <end position="75"/>
    </location>
</feature>
<dbReference type="Pfam" id="PF07729">
    <property type="entry name" value="FCD"/>
    <property type="match status" value="1"/>
</dbReference>
<dbReference type="InterPro" id="IPR036390">
    <property type="entry name" value="WH_DNA-bd_sf"/>
</dbReference>
<dbReference type="PROSITE" id="PS50949">
    <property type="entry name" value="HTH_GNTR"/>
    <property type="match status" value="1"/>
</dbReference>
<dbReference type="CDD" id="cd07377">
    <property type="entry name" value="WHTH_GntR"/>
    <property type="match status" value="1"/>
</dbReference>
<comment type="caution">
    <text evidence="5">The sequence shown here is derived from an EMBL/GenBank/DDBJ whole genome shotgun (WGS) entry which is preliminary data.</text>
</comment>
<dbReference type="InterPro" id="IPR000524">
    <property type="entry name" value="Tscrpt_reg_HTH_GntR"/>
</dbReference>
<keyword evidence="1" id="KW-0805">Transcription regulation</keyword>
<dbReference type="Gene3D" id="1.20.120.530">
    <property type="entry name" value="GntR ligand-binding domain-like"/>
    <property type="match status" value="1"/>
</dbReference>